<dbReference type="AlphaFoldDB" id="A0A151JMD5"/>
<name>A0A151JMD5_9HYME</name>
<accession>A0A151JMD5</accession>
<evidence type="ECO:0000313" key="1">
    <source>
        <dbReference type="EMBL" id="KYN26885.1"/>
    </source>
</evidence>
<gene>
    <name evidence="1" type="ORF">ALC57_03700</name>
</gene>
<dbReference type="Proteomes" id="UP000078492">
    <property type="component" value="Unassembled WGS sequence"/>
</dbReference>
<organism evidence="1 2">
    <name type="scientific">Trachymyrmex cornetzi</name>
    <dbReference type="NCBI Taxonomy" id="471704"/>
    <lineage>
        <taxon>Eukaryota</taxon>
        <taxon>Metazoa</taxon>
        <taxon>Ecdysozoa</taxon>
        <taxon>Arthropoda</taxon>
        <taxon>Hexapoda</taxon>
        <taxon>Insecta</taxon>
        <taxon>Pterygota</taxon>
        <taxon>Neoptera</taxon>
        <taxon>Endopterygota</taxon>
        <taxon>Hymenoptera</taxon>
        <taxon>Apocrita</taxon>
        <taxon>Aculeata</taxon>
        <taxon>Formicoidea</taxon>
        <taxon>Formicidae</taxon>
        <taxon>Myrmicinae</taxon>
        <taxon>Trachymyrmex</taxon>
    </lineage>
</organism>
<dbReference type="EMBL" id="KQ978966">
    <property type="protein sequence ID" value="KYN26885.1"/>
    <property type="molecule type" value="Genomic_DNA"/>
</dbReference>
<proteinExistence type="predicted"/>
<reference evidence="1 2" key="1">
    <citation type="submission" date="2015-09" db="EMBL/GenBank/DDBJ databases">
        <title>Trachymyrmex cornetzi WGS genome.</title>
        <authorList>
            <person name="Nygaard S."/>
            <person name="Hu H."/>
            <person name="Boomsma J."/>
            <person name="Zhang G."/>
        </authorList>
    </citation>
    <scope>NUCLEOTIDE SEQUENCE [LARGE SCALE GENOMIC DNA]</scope>
    <source>
        <strain evidence="1">Tcor2-1</strain>
        <tissue evidence="1">Whole body</tissue>
    </source>
</reference>
<protein>
    <submittedName>
        <fullName evidence="1">Uncharacterized protein</fullName>
    </submittedName>
</protein>
<keyword evidence="2" id="KW-1185">Reference proteome</keyword>
<sequence>MWGCTIESEIDNSSAGSALHLLYPPVCQSRRGVIGDAEFPKVYTGSATENRPRGISPWVPRQVHGTRCGPRVLTPDPGLNHAMEKWVYKDSDVRPSASITPSDAYSGCIAMRPLRPLFFTNAVREGSRIPKIFTSSLEGQEANEKRPSINVHTRDTKKFIKVARKIYKRDLTDRKM</sequence>
<evidence type="ECO:0000313" key="2">
    <source>
        <dbReference type="Proteomes" id="UP000078492"/>
    </source>
</evidence>